<keyword evidence="7" id="KW-0539">Nucleus</keyword>
<dbReference type="STRING" id="181874.A0A409YGW1"/>
<dbReference type="CDD" id="cd04301">
    <property type="entry name" value="NAT_SF"/>
    <property type="match status" value="1"/>
</dbReference>
<evidence type="ECO:0000313" key="14">
    <source>
        <dbReference type="Proteomes" id="UP000284842"/>
    </source>
</evidence>
<keyword evidence="14" id="KW-1185">Reference proteome</keyword>
<dbReference type="GO" id="GO:0008270">
    <property type="term" value="F:zinc ion binding"/>
    <property type="evidence" value="ECO:0007669"/>
    <property type="project" value="UniProtKB-KW"/>
</dbReference>
<keyword evidence="9" id="KW-0012">Acyltransferase</keyword>
<dbReference type="InterPro" id="IPR028005">
    <property type="entry name" value="AcTrfase_ESCO_Znf_dom"/>
</dbReference>
<gene>
    <name evidence="13" type="ORF">CVT24_011606</name>
</gene>
<dbReference type="InterPro" id="IPR028009">
    <property type="entry name" value="ESCO_Acetyltransf_dom"/>
</dbReference>
<evidence type="ECO:0000256" key="4">
    <source>
        <dbReference type="ARBA" id="ARBA00022723"/>
    </source>
</evidence>
<accession>A0A409YGW1</accession>
<dbReference type="InterPro" id="IPR016181">
    <property type="entry name" value="Acyl_CoA_acyltransferase"/>
</dbReference>
<feature type="domain" description="N-acetyltransferase ESCO acetyl-transferase" evidence="12">
    <location>
        <begin position="278"/>
        <end position="339"/>
    </location>
</feature>
<feature type="domain" description="N-acetyltransferase ESCO zinc-finger" evidence="11">
    <location>
        <begin position="89"/>
        <end position="126"/>
    </location>
</feature>
<keyword evidence="4" id="KW-0479">Metal-binding</keyword>
<evidence type="ECO:0000256" key="1">
    <source>
        <dbReference type="ARBA" id="ARBA00004123"/>
    </source>
</evidence>
<evidence type="ECO:0000256" key="8">
    <source>
        <dbReference type="ARBA" id="ARBA00023306"/>
    </source>
</evidence>
<evidence type="ECO:0000256" key="3">
    <source>
        <dbReference type="ARBA" id="ARBA00022679"/>
    </source>
</evidence>
<comment type="similarity">
    <text evidence="2">Belongs to the acetyltransferase family. ECO subfamily.</text>
</comment>
<comment type="subcellular location">
    <subcellularLocation>
        <location evidence="1">Nucleus</location>
    </subcellularLocation>
</comment>
<proteinExistence type="inferred from homology"/>
<dbReference type="Pfam" id="PF13878">
    <property type="entry name" value="zf-C2H2_3"/>
    <property type="match status" value="1"/>
</dbReference>
<keyword evidence="8" id="KW-0131">Cell cycle</keyword>
<dbReference type="PANTHER" id="PTHR45884">
    <property type="entry name" value="N-ACETYLTRANSFERASE ECO"/>
    <property type="match status" value="1"/>
</dbReference>
<keyword evidence="6" id="KW-0862">Zinc</keyword>
<feature type="region of interest" description="Disordered" evidence="10">
    <location>
        <begin position="1"/>
        <end position="53"/>
    </location>
</feature>
<keyword evidence="3" id="KW-0808">Transferase</keyword>
<sequence>MSTPKVQRTYSSRNKQAFRPPVPSSPPSTLSSSPVAPPAITRPTKRRLSENDVAPEFPLAKRLKAEIKPTVKAKASTKSASKVQKTLRQLHFNIDQSILRTCSLCNLSYTKGAPDDEALHRSHCARIRQGMEWGKDEDKGNGITEVETGIKLKTGKKRGRIVAFSADATGKLGTKLSTLLNTINLSLSAPELPPSVLQASKAYLFLVAHDTLSHRERIAGCVIAQRISTAMAVVAPPSSDESPESSSDKSTSADSAPAPIIVDINTNLYCNPTPLPTPMGIPRIFVSSSFRRQGIAKHLLNAAARTFIHGCPLDPLKGQAAFSQPTGMGQAVMMDWGKGAVRVYEE</sequence>
<keyword evidence="5" id="KW-0863">Zinc-finger</keyword>
<dbReference type="GO" id="GO:0061733">
    <property type="term" value="F:protein-lysine-acetyltransferase activity"/>
    <property type="evidence" value="ECO:0007669"/>
    <property type="project" value="TreeGrafter"/>
</dbReference>
<evidence type="ECO:0008006" key="15">
    <source>
        <dbReference type="Google" id="ProtNLM"/>
    </source>
</evidence>
<dbReference type="InParanoid" id="A0A409YGW1"/>
<dbReference type="GO" id="GO:0007064">
    <property type="term" value="P:mitotic sister chromatid cohesion"/>
    <property type="evidence" value="ECO:0007669"/>
    <property type="project" value="TreeGrafter"/>
</dbReference>
<evidence type="ECO:0000256" key="9">
    <source>
        <dbReference type="ARBA" id="ARBA00023315"/>
    </source>
</evidence>
<dbReference type="PANTHER" id="PTHR45884:SF2">
    <property type="entry name" value="N-ACETYLTRANSFERASE ECO"/>
    <property type="match status" value="1"/>
</dbReference>
<evidence type="ECO:0000256" key="2">
    <source>
        <dbReference type="ARBA" id="ARBA00005816"/>
    </source>
</evidence>
<dbReference type="Pfam" id="PF13880">
    <property type="entry name" value="Acetyltransf_13"/>
    <property type="match status" value="1"/>
</dbReference>
<feature type="compositionally biased region" description="Polar residues" evidence="10">
    <location>
        <begin position="1"/>
        <end position="15"/>
    </location>
</feature>
<comment type="caution">
    <text evidence="13">The sequence shown here is derived from an EMBL/GenBank/DDBJ whole genome shotgun (WGS) entry which is preliminary data.</text>
</comment>
<evidence type="ECO:0000256" key="7">
    <source>
        <dbReference type="ARBA" id="ARBA00023242"/>
    </source>
</evidence>
<evidence type="ECO:0000259" key="11">
    <source>
        <dbReference type="Pfam" id="PF13878"/>
    </source>
</evidence>
<evidence type="ECO:0000256" key="6">
    <source>
        <dbReference type="ARBA" id="ARBA00022833"/>
    </source>
</evidence>
<dbReference type="GO" id="GO:0005634">
    <property type="term" value="C:nucleus"/>
    <property type="evidence" value="ECO:0007669"/>
    <property type="project" value="UniProtKB-SubCell"/>
</dbReference>
<dbReference type="GO" id="GO:0000785">
    <property type="term" value="C:chromatin"/>
    <property type="evidence" value="ECO:0007669"/>
    <property type="project" value="TreeGrafter"/>
</dbReference>
<dbReference type="Proteomes" id="UP000284842">
    <property type="component" value="Unassembled WGS sequence"/>
</dbReference>
<dbReference type="OrthoDB" id="428854at2759"/>
<dbReference type="AlphaFoldDB" id="A0A409YGW1"/>
<protein>
    <recommendedName>
        <fullName evidence="15">N-acetyltransferase domain-containing protein</fullName>
    </recommendedName>
</protein>
<name>A0A409YGW1_9AGAR</name>
<reference evidence="13 14" key="1">
    <citation type="journal article" date="2018" name="Evol. Lett.">
        <title>Horizontal gene cluster transfer increased hallucinogenic mushroom diversity.</title>
        <authorList>
            <person name="Reynolds H.T."/>
            <person name="Vijayakumar V."/>
            <person name="Gluck-Thaler E."/>
            <person name="Korotkin H.B."/>
            <person name="Matheny P.B."/>
            <person name="Slot J.C."/>
        </authorList>
    </citation>
    <scope>NUCLEOTIDE SEQUENCE [LARGE SCALE GENOMIC DNA]</scope>
    <source>
        <strain evidence="13 14">2629</strain>
    </source>
</reference>
<evidence type="ECO:0000256" key="10">
    <source>
        <dbReference type="SAM" id="MobiDB-lite"/>
    </source>
</evidence>
<dbReference type="EMBL" id="NHTK01001178">
    <property type="protein sequence ID" value="PPR02257.1"/>
    <property type="molecule type" value="Genomic_DNA"/>
</dbReference>
<evidence type="ECO:0000259" key="12">
    <source>
        <dbReference type="Pfam" id="PF13880"/>
    </source>
</evidence>
<dbReference type="SUPFAM" id="SSF55729">
    <property type="entry name" value="Acyl-CoA N-acyltransferases (Nat)"/>
    <property type="match status" value="1"/>
</dbReference>
<evidence type="ECO:0000256" key="5">
    <source>
        <dbReference type="ARBA" id="ARBA00022771"/>
    </source>
</evidence>
<organism evidence="13 14">
    <name type="scientific">Panaeolus cyanescens</name>
    <dbReference type="NCBI Taxonomy" id="181874"/>
    <lineage>
        <taxon>Eukaryota</taxon>
        <taxon>Fungi</taxon>
        <taxon>Dikarya</taxon>
        <taxon>Basidiomycota</taxon>
        <taxon>Agaricomycotina</taxon>
        <taxon>Agaricomycetes</taxon>
        <taxon>Agaricomycetidae</taxon>
        <taxon>Agaricales</taxon>
        <taxon>Agaricineae</taxon>
        <taxon>Galeropsidaceae</taxon>
        <taxon>Panaeolus</taxon>
    </lineage>
</organism>
<evidence type="ECO:0000313" key="13">
    <source>
        <dbReference type="EMBL" id="PPR02257.1"/>
    </source>
</evidence>
<feature type="region of interest" description="Disordered" evidence="10">
    <location>
        <begin position="234"/>
        <end position="256"/>
    </location>
</feature>